<reference evidence="9" key="1">
    <citation type="submission" date="2025-08" db="UniProtKB">
        <authorList>
            <consortium name="RefSeq"/>
        </authorList>
    </citation>
    <scope>IDENTIFICATION</scope>
</reference>
<dbReference type="RefSeq" id="XP_008048546.1">
    <property type="nucleotide sequence ID" value="XM_008050355.1"/>
</dbReference>
<organism evidence="8 9">
    <name type="scientific">Carlito syrichta</name>
    <name type="common">Philippine tarsier</name>
    <name type="synonym">Tarsius syrichta</name>
    <dbReference type="NCBI Taxonomy" id="1868482"/>
    <lineage>
        <taxon>Eukaryota</taxon>
        <taxon>Metazoa</taxon>
        <taxon>Chordata</taxon>
        <taxon>Craniata</taxon>
        <taxon>Vertebrata</taxon>
        <taxon>Euteleostomi</taxon>
        <taxon>Mammalia</taxon>
        <taxon>Eutheria</taxon>
        <taxon>Euarchontoglires</taxon>
        <taxon>Primates</taxon>
        <taxon>Haplorrhini</taxon>
        <taxon>Tarsiiformes</taxon>
        <taxon>Tarsiidae</taxon>
        <taxon>Carlito</taxon>
    </lineage>
</organism>
<feature type="transmembrane region" description="Helical" evidence="7">
    <location>
        <begin position="87"/>
        <end position="111"/>
    </location>
</feature>
<dbReference type="PANTHER" id="PTHR13531">
    <property type="entry name" value="GEO07735P1-RELATED-RELATED"/>
    <property type="match status" value="1"/>
</dbReference>
<dbReference type="GeneID" id="103251749"/>
<dbReference type="InterPro" id="IPR019184">
    <property type="entry name" value="Uncharacterised_TM-17"/>
</dbReference>
<dbReference type="Pfam" id="PF09799">
    <property type="entry name" value="Transmemb_17"/>
    <property type="match status" value="1"/>
</dbReference>
<evidence type="ECO:0000256" key="3">
    <source>
        <dbReference type="ARBA" id="ARBA00022692"/>
    </source>
</evidence>
<keyword evidence="4 7" id="KW-1133">Transmembrane helix</keyword>
<dbReference type="OrthoDB" id="262535at2759"/>
<feature type="transmembrane region" description="Helical" evidence="7">
    <location>
        <begin position="21"/>
        <end position="43"/>
    </location>
</feature>
<dbReference type="OMA" id="DRNQLPK"/>
<evidence type="ECO:0000256" key="5">
    <source>
        <dbReference type="ARBA" id="ARBA00023136"/>
    </source>
</evidence>
<dbReference type="KEGG" id="csyr:103251749"/>
<dbReference type="GO" id="GO:0035869">
    <property type="term" value="C:ciliary transition zone"/>
    <property type="evidence" value="ECO:0007669"/>
    <property type="project" value="TreeGrafter"/>
</dbReference>
<evidence type="ECO:0000256" key="6">
    <source>
        <dbReference type="ARBA" id="ARBA00023273"/>
    </source>
</evidence>
<protein>
    <submittedName>
        <fullName evidence="9">Transmembrane protein 80</fullName>
    </submittedName>
</protein>
<gene>
    <name evidence="9" type="primary">TMEM80</name>
</gene>
<dbReference type="GO" id="GO:1905515">
    <property type="term" value="P:non-motile cilium assembly"/>
    <property type="evidence" value="ECO:0007669"/>
    <property type="project" value="TreeGrafter"/>
</dbReference>
<accession>A0A1U7T3W1</accession>
<keyword evidence="5 7" id="KW-0472">Membrane</keyword>
<evidence type="ECO:0000256" key="1">
    <source>
        <dbReference type="ARBA" id="ARBA00004138"/>
    </source>
</evidence>
<evidence type="ECO:0000313" key="8">
    <source>
        <dbReference type="Proteomes" id="UP000189704"/>
    </source>
</evidence>
<evidence type="ECO:0000256" key="4">
    <source>
        <dbReference type="ARBA" id="ARBA00022989"/>
    </source>
</evidence>
<proteinExistence type="predicted"/>
<dbReference type="CTD" id="283232"/>
<dbReference type="Proteomes" id="UP000189704">
    <property type="component" value="Unplaced"/>
</dbReference>
<feature type="transmembrane region" description="Helical" evidence="7">
    <location>
        <begin position="117"/>
        <end position="142"/>
    </location>
</feature>
<dbReference type="AlphaFoldDB" id="A0A1U7T3W1"/>
<keyword evidence="8" id="KW-1185">Reference proteome</keyword>
<name>A0A1U7T3W1_CARSF</name>
<feature type="transmembrane region" description="Helical" evidence="7">
    <location>
        <begin position="55"/>
        <end position="75"/>
    </location>
</feature>
<dbReference type="PANTHER" id="PTHR13531:SF8">
    <property type="entry name" value="TRANSMEMBRANE PROTEIN 80"/>
    <property type="match status" value="1"/>
</dbReference>
<dbReference type="STRING" id="1868482.ENSTSYP00000021503"/>
<sequence>MSSPRSGRGSSMVLSSVPLQMLFHLSGAYCVLHLLATLLMLIYKSQVFSYPPNGLVLDLALLLLMGILEAIRLFLGTKGNLTEAQGPLAASLALTAGTMLLSVHFLLWQTLVLWADWALSATLLALHGLEAVLQVVAIAAFAG</sequence>
<keyword evidence="6" id="KW-0966">Cell projection</keyword>
<evidence type="ECO:0000313" key="9">
    <source>
        <dbReference type="RefSeq" id="XP_008048546.1"/>
    </source>
</evidence>
<evidence type="ECO:0000256" key="7">
    <source>
        <dbReference type="SAM" id="Phobius"/>
    </source>
</evidence>
<dbReference type="GO" id="GO:0016020">
    <property type="term" value="C:membrane"/>
    <property type="evidence" value="ECO:0007669"/>
    <property type="project" value="UniProtKB-SubCell"/>
</dbReference>
<keyword evidence="3 7" id="KW-0812">Transmembrane</keyword>
<comment type="subcellular location">
    <subcellularLocation>
        <location evidence="1">Cell projection</location>
        <location evidence="1">Cilium</location>
    </subcellularLocation>
    <subcellularLocation>
        <location evidence="2">Membrane</location>
        <topology evidence="2">Multi-pass membrane protein</topology>
    </subcellularLocation>
</comment>
<evidence type="ECO:0000256" key="2">
    <source>
        <dbReference type="ARBA" id="ARBA00004141"/>
    </source>
</evidence>